<accession>Q5NAM8</accession>
<evidence type="ECO:0000313" key="1">
    <source>
        <dbReference type="EMBL" id="BAD81476.1"/>
    </source>
</evidence>
<dbReference type="Proteomes" id="UP000817658">
    <property type="component" value="Chromosome 1"/>
</dbReference>
<dbReference type="AlphaFoldDB" id="Q5NAM8"/>
<name>Q5NAM8_ORYSJ</name>
<gene>
    <name evidence="1" type="primary">OSJNBa0086P08.16</name>
</gene>
<proteinExistence type="predicted"/>
<dbReference type="EMBL" id="AP002855">
    <property type="protein sequence ID" value="BAD81476.1"/>
    <property type="molecule type" value="Genomic_DNA"/>
</dbReference>
<protein>
    <submittedName>
        <fullName evidence="1">Uncharacterized protein</fullName>
    </submittedName>
</protein>
<organism evidence="1">
    <name type="scientific">Oryza sativa subsp. japonica</name>
    <name type="common">Rice</name>
    <dbReference type="NCBI Taxonomy" id="39947"/>
    <lineage>
        <taxon>Eukaryota</taxon>
        <taxon>Viridiplantae</taxon>
        <taxon>Streptophyta</taxon>
        <taxon>Embryophyta</taxon>
        <taxon>Tracheophyta</taxon>
        <taxon>Spermatophyta</taxon>
        <taxon>Magnoliopsida</taxon>
        <taxon>Liliopsida</taxon>
        <taxon>Poales</taxon>
        <taxon>Poaceae</taxon>
        <taxon>BOP clade</taxon>
        <taxon>Oryzoideae</taxon>
        <taxon>Oryzeae</taxon>
        <taxon>Oryzinae</taxon>
        <taxon>Oryza</taxon>
        <taxon>Oryza sativa</taxon>
    </lineage>
</organism>
<reference evidence="1" key="1">
    <citation type="journal article" date="2002" name="Nature">
        <title>The genome sequence and structure of rice chromosome 1.</title>
        <authorList>
            <person name="Sasaki T."/>
            <person name="Matsumoto T."/>
            <person name="Yamamoto K."/>
            <person name="Sakata K."/>
            <person name="Baba T."/>
            <person name="Katayose Y."/>
            <person name="Wu J."/>
            <person name="Niimura Y."/>
            <person name="Cheng Z."/>
            <person name="Nagamura Y."/>
            <person name="Antonio B.A."/>
            <person name="Kanamori H."/>
            <person name="Hosokawa S."/>
            <person name="Masukawa M."/>
            <person name="Arikawa K."/>
            <person name="Chiden Y."/>
            <person name="Hayashi M."/>
            <person name="Okamoto M."/>
            <person name="Ando T."/>
            <person name="Aoki H."/>
            <person name="Arita K."/>
            <person name="Hamada M."/>
            <person name="Harada C."/>
            <person name="Hijishita S."/>
            <person name="Honda M."/>
            <person name="Ichikawa Y."/>
            <person name="Idonuma A."/>
            <person name="Iijima M."/>
            <person name="Ikeda M."/>
            <person name="Ikeno M."/>
            <person name="Itoh S."/>
            <person name="Itoh T."/>
            <person name="Itoh Y."/>
            <person name="Itoh Y."/>
            <person name="Iwabuchi A."/>
            <person name="Kamiya K."/>
            <person name="Karasawa W."/>
            <person name="Katagiri S."/>
            <person name="Kikuta A."/>
            <person name="Kobayashi N."/>
            <person name="Kono I."/>
            <person name="Machita K."/>
            <person name="Maehara T."/>
            <person name="Mizuno H."/>
            <person name="Mizubayashi T."/>
            <person name="Mukai Y."/>
            <person name="Nagasaki H."/>
            <person name="Nakashima M."/>
            <person name="Nakama Y."/>
            <person name="Nakamichi Y."/>
            <person name="Nakamura M."/>
            <person name="Namiki N."/>
            <person name="Negishi M."/>
            <person name="Ohta I."/>
            <person name="Ono N."/>
            <person name="Saji S."/>
            <person name="Sakai K."/>
            <person name="Shibata M."/>
            <person name="Shimokawa T."/>
            <person name="Shomura A."/>
            <person name="Song J."/>
            <person name="Takazaki Y."/>
            <person name="Terasawa K."/>
            <person name="Tsuji K."/>
            <person name="Waki K."/>
            <person name="Yamagata H."/>
            <person name="Yamane H."/>
            <person name="Yoshiki S."/>
            <person name="Yoshihara R."/>
            <person name="Yukawa K."/>
            <person name="Zhong H."/>
            <person name="Iwama H."/>
            <person name="Endo T."/>
            <person name="Ito H."/>
            <person name="Hahn J.H."/>
            <person name="Kim H.I."/>
            <person name="Eun M.Y."/>
            <person name="Yano M."/>
            <person name="Jiang J."/>
            <person name="Gojobori T."/>
        </authorList>
    </citation>
    <scope>NUCLEOTIDE SEQUENCE [LARGE SCALE GENOMIC DNA]</scope>
</reference>
<sequence length="126" mass="14123">MRMSLAARHQRLGPRSVTRLLLWLRITKPLLDRHLLSPETRRSSVPLVHLPRSRLGLRRELLELRRLPRRRALGELRRLPVCLLCFLSPPPTLSSLTVGVVAGDLLGQAVGSRGPAVDRLRGPGAR</sequence>